<keyword evidence="2" id="KW-1185">Reference proteome</keyword>
<reference evidence="1 2" key="1">
    <citation type="journal article" date="2018" name="Genome Announc.">
        <title>Draft Genome Sequence of "Candidatus Phycosocius bacilliformis," an Alphaproteobacterial Ectosymbiont of the Hydrocarbon-Producing Green Alga Botryococcus braunii.</title>
        <authorList>
            <person name="Tanabe Y."/>
            <person name="Yamaguchi H."/>
            <person name="Watanabe M.M."/>
        </authorList>
    </citation>
    <scope>NUCLEOTIDE SEQUENCE [LARGE SCALE GENOMIC DNA]</scope>
    <source>
        <strain evidence="1 2">BOTRYCO-2</strain>
    </source>
</reference>
<dbReference type="Gene3D" id="3.10.180.10">
    <property type="entry name" value="2,3-Dihydroxybiphenyl 1,2-Dioxygenase, domain 1"/>
    <property type="match status" value="2"/>
</dbReference>
<dbReference type="SUPFAM" id="SSF54593">
    <property type="entry name" value="Glyoxalase/Bleomycin resistance protein/Dihydroxybiphenyl dioxygenase"/>
    <property type="match status" value="2"/>
</dbReference>
<accession>A0A2P2E685</accession>
<name>A0A2P2E685_9PROT</name>
<dbReference type="EMBL" id="BFBR01000001">
    <property type="protein sequence ID" value="GBF56586.1"/>
    <property type="molecule type" value="Genomic_DNA"/>
</dbReference>
<sequence length="297" mass="33453">MKLLRAATLTVKDLDRSEALYRDWLFYRTVEKGVLAADLAASWGATGSAGLPYAVMQPESGAEIYLRLIQDEPHPDYEALKTYGWAAIEICVEDVLKVHERMQASPFKIIGPPRELDGMPAIFPMQVQGPDEEIVYLTQIRDDLPMYDLPRATSLIDRQFIHVCAVSDLKGALTWCQDVLGLSFGRDMDIVYTMLANAFGVPFEHKFTIATLTHERDVFFEFDQLPPAGGPRPGWKNHLPQGVAMSTIILPDFHERVRAQAKWLITPPQRHQGEIYRGKRAATMRGPDGILFELVEA</sequence>
<dbReference type="InterPro" id="IPR029068">
    <property type="entry name" value="Glyas_Bleomycin-R_OHBP_Dase"/>
</dbReference>
<dbReference type="AlphaFoldDB" id="A0A2P2E685"/>
<gene>
    <name evidence="1" type="ORF">PbB2_00243</name>
</gene>
<dbReference type="Proteomes" id="UP000245086">
    <property type="component" value="Unassembled WGS sequence"/>
</dbReference>
<dbReference type="OrthoDB" id="7545296at2"/>
<evidence type="ECO:0000313" key="2">
    <source>
        <dbReference type="Proteomes" id="UP000245086"/>
    </source>
</evidence>
<protein>
    <recommendedName>
        <fullName evidence="3">VOC domain-containing protein</fullName>
    </recommendedName>
</protein>
<dbReference type="CDD" id="cd06587">
    <property type="entry name" value="VOC"/>
    <property type="match status" value="1"/>
</dbReference>
<comment type="caution">
    <text evidence="1">The sequence shown here is derived from an EMBL/GenBank/DDBJ whole genome shotgun (WGS) entry which is preliminary data.</text>
</comment>
<evidence type="ECO:0008006" key="3">
    <source>
        <dbReference type="Google" id="ProtNLM"/>
    </source>
</evidence>
<evidence type="ECO:0000313" key="1">
    <source>
        <dbReference type="EMBL" id="GBF56586.1"/>
    </source>
</evidence>
<organism evidence="1 2">
    <name type="scientific">Candidatus Phycosocius bacilliformis</name>
    <dbReference type="NCBI Taxonomy" id="1445552"/>
    <lineage>
        <taxon>Bacteria</taxon>
        <taxon>Pseudomonadati</taxon>
        <taxon>Pseudomonadota</taxon>
        <taxon>Alphaproteobacteria</taxon>
        <taxon>Caulobacterales</taxon>
        <taxon>Caulobacterales incertae sedis</taxon>
        <taxon>Candidatus Phycosocius</taxon>
    </lineage>
</organism>
<proteinExistence type="predicted"/>